<reference evidence="3" key="1">
    <citation type="journal article" date="2014" name="Int. J. Syst. Evol. Microbiol.">
        <title>Complete genome sequence of Corynebacterium casei LMG S-19264T (=DSM 44701T), isolated from a smear-ripened cheese.</title>
        <authorList>
            <consortium name="US DOE Joint Genome Institute (JGI-PGF)"/>
            <person name="Walter F."/>
            <person name="Albersmeier A."/>
            <person name="Kalinowski J."/>
            <person name="Ruckert C."/>
        </authorList>
    </citation>
    <scope>NUCLEOTIDE SEQUENCE</scope>
    <source>
        <strain evidence="3">CGMCC 1.15095</strain>
    </source>
</reference>
<evidence type="ECO:0000313" key="4">
    <source>
        <dbReference type="Proteomes" id="UP000608154"/>
    </source>
</evidence>
<dbReference type="PROSITE" id="PS51257">
    <property type="entry name" value="PROKAR_LIPOPROTEIN"/>
    <property type="match status" value="1"/>
</dbReference>
<organism evidence="3 4">
    <name type="scientific">Novosphingobium endophyticum</name>
    <dbReference type="NCBI Taxonomy" id="1955250"/>
    <lineage>
        <taxon>Bacteria</taxon>
        <taxon>Pseudomonadati</taxon>
        <taxon>Pseudomonadota</taxon>
        <taxon>Alphaproteobacteria</taxon>
        <taxon>Sphingomonadales</taxon>
        <taxon>Sphingomonadaceae</taxon>
        <taxon>Novosphingobium</taxon>
    </lineage>
</organism>
<evidence type="ECO:0000313" key="3">
    <source>
        <dbReference type="EMBL" id="GGB91005.1"/>
    </source>
</evidence>
<dbReference type="RefSeq" id="WP_188768399.1">
    <property type="nucleotide sequence ID" value="NZ_BMHK01000003.1"/>
</dbReference>
<feature type="signal peptide" evidence="2">
    <location>
        <begin position="1"/>
        <end position="19"/>
    </location>
</feature>
<evidence type="ECO:0000256" key="2">
    <source>
        <dbReference type="SAM" id="SignalP"/>
    </source>
</evidence>
<name>A0A916X4B3_9SPHN</name>
<dbReference type="Proteomes" id="UP000608154">
    <property type="component" value="Unassembled WGS sequence"/>
</dbReference>
<accession>A0A916X4B3</accession>
<reference evidence="3" key="2">
    <citation type="submission" date="2020-09" db="EMBL/GenBank/DDBJ databases">
        <authorList>
            <person name="Sun Q."/>
            <person name="Zhou Y."/>
        </authorList>
    </citation>
    <scope>NUCLEOTIDE SEQUENCE</scope>
    <source>
        <strain evidence="3">CGMCC 1.15095</strain>
    </source>
</reference>
<gene>
    <name evidence="3" type="ORF">GCM10011494_06710</name>
</gene>
<feature type="region of interest" description="Disordered" evidence="1">
    <location>
        <begin position="70"/>
        <end position="94"/>
    </location>
</feature>
<sequence>MKAIIMPRSTSGWTALALAAVSLGLAGCDSPREDALEQKADTVEEAYDAQADRLEEQADTMTGAAEDRLENKAEAVEESGEAKADAVEDKADQY</sequence>
<proteinExistence type="predicted"/>
<comment type="caution">
    <text evidence="3">The sequence shown here is derived from an EMBL/GenBank/DDBJ whole genome shotgun (WGS) entry which is preliminary data.</text>
</comment>
<evidence type="ECO:0008006" key="5">
    <source>
        <dbReference type="Google" id="ProtNLM"/>
    </source>
</evidence>
<evidence type="ECO:0000256" key="1">
    <source>
        <dbReference type="SAM" id="MobiDB-lite"/>
    </source>
</evidence>
<feature type="chain" id="PRO_5036997176" description="Lipoprotein" evidence="2">
    <location>
        <begin position="20"/>
        <end position="94"/>
    </location>
</feature>
<keyword evidence="2" id="KW-0732">Signal</keyword>
<dbReference type="EMBL" id="BMHK01000003">
    <property type="protein sequence ID" value="GGB91005.1"/>
    <property type="molecule type" value="Genomic_DNA"/>
</dbReference>
<dbReference type="AlphaFoldDB" id="A0A916X4B3"/>
<protein>
    <recommendedName>
        <fullName evidence="5">Lipoprotein</fullName>
    </recommendedName>
</protein>
<keyword evidence="4" id="KW-1185">Reference proteome</keyword>